<reference evidence="2" key="1">
    <citation type="journal article" date="2004" name="RNA">
        <title>Mitochondrial 3' tRNA editing in the jakobid Seculamonas ecuadoriensis: a novel mechanism and implications for tRNA processing.</title>
        <authorList>
            <person name="Leigh J."/>
            <person name="Lang B.F."/>
        </authorList>
    </citation>
    <scope>NUCLEOTIDE SEQUENCE</scope>
    <source>
        <strain evidence="2">ATCC 50422</strain>
    </source>
</reference>
<feature type="transmembrane region" description="Helical" evidence="1">
    <location>
        <begin position="6"/>
        <end position="31"/>
    </location>
</feature>
<keyword evidence="2" id="KW-0496">Mitochondrion</keyword>
<dbReference type="GeneID" id="15333213"/>
<reference evidence="2" key="2">
    <citation type="journal article" date="2006" name="RNA">
        <title>Hybrid E. coli--Mitochondrial ribonuclease P RNAs are catalytically active.</title>
        <authorList>
            <person name="Seif E."/>
            <person name="Cadieux A."/>
            <person name="Lang B.F."/>
        </authorList>
    </citation>
    <scope>NUCLEOTIDE SEQUENCE</scope>
    <source>
        <strain evidence="2">ATCC 50422</strain>
    </source>
</reference>
<dbReference type="RefSeq" id="YP_007890759.1">
    <property type="nucleotide sequence ID" value="NC_021127.1"/>
</dbReference>
<name>M4QLD8_JAKLI</name>
<dbReference type="EMBL" id="KC353355">
    <property type="protein sequence ID" value="AGH24253.1"/>
    <property type="molecule type" value="Genomic_DNA"/>
</dbReference>
<evidence type="ECO:0000313" key="2">
    <source>
        <dbReference type="EMBL" id="AGH24253.1"/>
    </source>
</evidence>
<organism evidence="2">
    <name type="scientific">Jakoba libera</name>
    <name type="common">Flagellate</name>
    <name type="synonym">Cryptobia libera</name>
    <dbReference type="NCBI Taxonomy" id="143017"/>
    <lineage>
        <taxon>Eukaryota</taxon>
        <taxon>Discoba</taxon>
        <taxon>Jakobida</taxon>
        <taxon>Histionina</taxon>
        <taxon>Jakobidae</taxon>
        <taxon>Jakoba</taxon>
    </lineage>
</organism>
<gene>
    <name evidence="2" type="primary">orf40</name>
</gene>
<accession>M4QLD8</accession>
<protein>
    <submittedName>
        <fullName evidence="2">Uncharacterized protein</fullName>
    </submittedName>
</protein>
<proteinExistence type="predicted"/>
<keyword evidence="1" id="KW-0812">Transmembrane</keyword>
<keyword evidence="1" id="KW-1133">Transmembrane helix</keyword>
<evidence type="ECO:0000256" key="1">
    <source>
        <dbReference type="SAM" id="Phobius"/>
    </source>
</evidence>
<reference evidence="2" key="3">
    <citation type="journal article" date="2013" name="Genome Biol. Evol.">
        <title>Strikingly bacteria-like and gene-rich mitochondrial genomes throughout jakobid protists.</title>
        <authorList>
            <person name="Burger G."/>
            <person name="Gray M.W."/>
            <person name="Forget L."/>
            <person name="Lang B.F."/>
        </authorList>
    </citation>
    <scope>NUCLEOTIDE SEQUENCE</scope>
    <source>
        <strain evidence="2">ATCC 50422</strain>
    </source>
</reference>
<dbReference type="AlphaFoldDB" id="M4QLD8"/>
<geneLocation type="mitochondrion" evidence="2"/>
<sequence>MPSLSLLIISFLIFLIPLSITLLLHVIIPIINPNFRMIHY</sequence>
<keyword evidence="1" id="KW-0472">Membrane</keyword>